<proteinExistence type="predicted"/>
<name>A0A3G5AAB0_9VIRU</name>
<accession>A0A3G5AAB0</accession>
<reference evidence="1" key="1">
    <citation type="submission" date="2018-10" db="EMBL/GenBank/DDBJ databases">
        <title>Hidden diversity of soil giant viruses.</title>
        <authorList>
            <person name="Schulz F."/>
            <person name="Alteio L."/>
            <person name="Goudeau D."/>
            <person name="Ryan E.M."/>
            <person name="Malmstrom R.R."/>
            <person name="Blanchard J."/>
            <person name="Woyke T."/>
        </authorList>
    </citation>
    <scope>NUCLEOTIDE SEQUENCE</scope>
    <source>
        <strain evidence="1">HYV1</strain>
    </source>
</reference>
<gene>
    <name evidence="1" type="ORF">Hyperionvirus7_15</name>
</gene>
<organism evidence="1">
    <name type="scientific">Hyperionvirus sp</name>
    <dbReference type="NCBI Taxonomy" id="2487770"/>
    <lineage>
        <taxon>Viruses</taxon>
        <taxon>Varidnaviria</taxon>
        <taxon>Bamfordvirae</taxon>
        <taxon>Nucleocytoviricota</taxon>
        <taxon>Megaviricetes</taxon>
        <taxon>Imitervirales</taxon>
        <taxon>Mimiviridae</taxon>
        <taxon>Klosneuvirinae</taxon>
    </lineage>
</organism>
<protein>
    <submittedName>
        <fullName evidence="1">Uncharacterized protein</fullName>
    </submittedName>
</protein>
<dbReference type="EMBL" id="MK072389">
    <property type="protein sequence ID" value="AYV83444.1"/>
    <property type="molecule type" value="Genomic_DNA"/>
</dbReference>
<evidence type="ECO:0000313" key="1">
    <source>
        <dbReference type="EMBL" id="AYV83444.1"/>
    </source>
</evidence>
<sequence>MASIVDDSILNAYIAKFDDCHKTMSTGKATADKKCDTGVVSNCMEKINDTGARLINYCLTRFQVEYDFEYLLVANFFTGYLLWFASYGCISATIPYKYTWGSPIGETIITYRAIEGMTIKMLYDKFQNQKAQVVTLFLDYLNTHLIKMYFSTVLPLDDFLKIIKEERSFGGILDKLYSLALKKAKAPIPNKEAIQQWIFDGLNDLGRSKYRSSGYGFLYNANASNMFSVMFMNNDLTETYPNVLSFNCISMSIIELYIGQTILKMRPDQLLLNIESDSTTRVTWANLPDSFATGTHWCVTIGGRDLRSGKTNIGSIDITDKDFIPGLFKQMLAYYDKLMLINCKVRYPDNYEVYTSQMKKLYEKIGVGFNFYLKEYIPFFHQILTETANFYGSKYKLLSEEYISLMKIYSDPECSKGIKILVGNTVVAIGLGQDFNRFSEGFIHGASDLISNAISKRIKSGGTVVTHTLSSEIVKSAINYADLTLLNQALVKKFFGMKIGLEINDSLRSRLEGMTIDKINYVTLSENANKMGAWIQTLNFNITGENIKLAEDVMKYTEKKQFEINKLADLFNKKDVKDVDKGVGIMFKDEYGDIAEEYLGREIKRKIRESNKPETVFLDFYMKLIDDGISVKVRELKDRRGDGFKGVDGMVSDIKKSEAYLALIEKISPNNFECLTTDKAKCDLVKCEFSGDWSLGSTRKIDNVSKQFCYPKGLKTDFGTTYDNKPAIDYINEFDRFEKRKSTLGGGGKIYRFKSLEKLN</sequence>